<dbReference type="Pfam" id="PF11171">
    <property type="entry name" value="DUF2958"/>
    <property type="match status" value="1"/>
</dbReference>
<dbReference type="EMBL" id="VISO01000002">
    <property type="protein sequence ID" value="TVZ72800.1"/>
    <property type="molecule type" value="Genomic_DNA"/>
</dbReference>
<gene>
    <name evidence="1" type="ORF">BCL32_0987</name>
</gene>
<protein>
    <recommendedName>
        <fullName evidence="3">DUF2958 family protein</fullName>
    </recommendedName>
</protein>
<evidence type="ECO:0008006" key="3">
    <source>
        <dbReference type="Google" id="ProtNLM"/>
    </source>
</evidence>
<proteinExistence type="predicted"/>
<reference evidence="1 2" key="1">
    <citation type="submission" date="2019-06" db="EMBL/GenBank/DDBJ databases">
        <title>Pac Bio to generate improved reference genome sequences for organisms with transposon mutant libraries (support for FEBA project).</title>
        <authorList>
            <person name="Blow M."/>
        </authorList>
    </citation>
    <scope>NUCLEOTIDE SEQUENCE [LARGE SCALE GENOMIC DNA]</scope>
    <source>
        <strain evidence="1 2">USDA 1844</strain>
    </source>
</reference>
<organism evidence="1 2">
    <name type="scientific">Rhizobium mongolense USDA 1844</name>
    <dbReference type="NCBI Taxonomy" id="1079460"/>
    <lineage>
        <taxon>Bacteria</taxon>
        <taxon>Pseudomonadati</taxon>
        <taxon>Pseudomonadota</taxon>
        <taxon>Alphaproteobacteria</taxon>
        <taxon>Hyphomicrobiales</taxon>
        <taxon>Rhizobiaceae</taxon>
        <taxon>Rhizobium/Agrobacterium group</taxon>
        <taxon>Rhizobium</taxon>
    </lineage>
</organism>
<name>A0A559TDZ1_9HYPH</name>
<evidence type="ECO:0000313" key="2">
    <source>
        <dbReference type="Proteomes" id="UP000319824"/>
    </source>
</evidence>
<dbReference type="AlphaFoldDB" id="A0A559TDZ1"/>
<dbReference type="RefSeq" id="WP_022717943.1">
    <property type="nucleotide sequence ID" value="NZ_ATTQ01000019.1"/>
</dbReference>
<evidence type="ECO:0000313" key="1">
    <source>
        <dbReference type="EMBL" id="TVZ72800.1"/>
    </source>
</evidence>
<comment type="caution">
    <text evidence="1">The sequence shown here is derived from an EMBL/GenBank/DDBJ whole genome shotgun (WGS) entry which is preliminary data.</text>
</comment>
<sequence length="111" mass="12642">MLLVTMEQRAKLLENFANKDDDHIPVVKLFTPWANATWLFVDLDPEDEDRLFGLCDLGHGSPELGYALLSELEGLKGPWGLKIKRDLHFHATRPLSEYTIAARAARRIVEI</sequence>
<accession>A0A559TDZ1</accession>
<dbReference type="InterPro" id="IPR021341">
    <property type="entry name" value="DUF2958"/>
</dbReference>
<dbReference type="Proteomes" id="UP000319824">
    <property type="component" value="Unassembled WGS sequence"/>
</dbReference>